<comment type="caution">
    <text evidence="1">The sequence shown here is derived from an EMBL/GenBank/DDBJ whole genome shotgun (WGS) entry which is preliminary data.</text>
</comment>
<sequence>MAVKPPYENFWRIGGRLWIKTITLQQLSWTCPRPSIACRTIYYCQSCQRMVCQSLHPDSSSLTFLQKTAN</sequence>
<dbReference type="EMBL" id="JAIWYP010000001">
    <property type="protein sequence ID" value="KAH3886105.1"/>
    <property type="molecule type" value="Genomic_DNA"/>
</dbReference>
<dbReference type="AlphaFoldDB" id="A0A9D4N1K0"/>
<keyword evidence="2" id="KW-1185">Reference proteome</keyword>
<protein>
    <submittedName>
        <fullName evidence="1">Uncharacterized protein</fullName>
    </submittedName>
</protein>
<reference evidence="1" key="2">
    <citation type="submission" date="2020-11" db="EMBL/GenBank/DDBJ databases">
        <authorList>
            <person name="McCartney M.A."/>
            <person name="Auch B."/>
            <person name="Kono T."/>
            <person name="Mallez S."/>
            <person name="Becker A."/>
            <person name="Gohl D.M."/>
            <person name="Silverstein K.A.T."/>
            <person name="Koren S."/>
            <person name="Bechman K.B."/>
            <person name="Herman A."/>
            <person name="Abrahante J.E."/>
            <person name="Garbe J."/>
        </authorList>
    </citation>
    <scope>NUCLEOTIDE SEQUENCE</scope>
    <source>
        <strain evidence="1">Duluth1</strain>
        <tissue evidence="1">Whole animal</tissue>
    </source>
</reference>
<evidence type="ECO:0000313" key="1">
    <source>
        <dbReference type="EMBL" id="KAH3886105.1"/>
    </source>
</evidence>
<evidence type="ECO:0000313" key="2">
    <source>
        <dbReference type="Proteomes" id="UP000828390"/>
    </source>
</evidence>
<reference evidence="1" key="1">
    <citation type="journal article" date="2019" name="bioRxiv">
        <title>The Genome of the Zebra Mussel, Dreissena polymorpha: A Resource for Invasive Species Research.</title>
        <authorList>
            <person name="McCartney M.A."/>
            <person name="Auch B."/>
            <person name="Kono T."/>
            <person name="Mallez S."/>
            <person name="Zhang Y."/>
            <person name="Obille A."/>
            <person name="Becker A."/>
            <person name="Abrahante J.E."/>
            <person name="Garbe J."/>
            <person name="Badalamenti J.P."/>
            <person name="Herman A."/>
            <person name="Mangelson H."/>
            <person name="Liachko I."/>
            <person name="Sullivan S."/>
            <person name="Sone E.D."/>
            <person name="Koren S."/>
            <person name="Silverstein K.A.T."/>
            <person name="Beckman K.B."/>
            <person name="Gohl D.M."/>
        </authorList>
    </citation>
    <scope>NUCLEOTIDE SEQUENCE</scope>
    <source>
        <strain evidence="1">Duluth1</strain>
        <tissue evidence="1">Whole animal</tissue>
    </source>
</reference>
<proteinExistence type="predicted"/>
<organism evidence="1 2">
    <name type="scientific">Dreissena polymorpha</name>
    <name type="common">Zebra mussel</name>
    <name type="synonym">Mytilus polymorpha</name>
    <dbReference type="NCBI Taxonomy" id="45954"/>
    <lineage>
        <taxon>Eukaryota</taxon>
        <taxon>Metazoa</taxon>
        <taxon>Spiralia</taxon>
        <taxon>Lophotrochozoa</taxon>
        <taxon>Mollusca</taxon>
        <taxon>Bivalvia</taxon>
        <taxon>Autobranchia</taxon>
        <taxon>Heteroconchia</taxon>
        <taxon>Euheterodonta</taxon>
        <taxon>Imparidentia</taxon>
        <taxon>Neoheterodontei</taxon>
        <taxon>Myida</taxon>
        <taxon>Dreissenoidea</taxon>
        <taxon>Dreissenidae</taxon>
        <taxon>Dreissena</taxon>
    </lineage>
</organism>
<name>A0A9D4N1K0_DREPO</name>
<dbReference type="Proteomes" id="UP000828390">
    <property type="component" value="Unassembled WGS sequence"/>
</dbReference>
<gene>
    <name evidence="1" type="ORF">DPMN_010106</name>
</gene>
<accession>A0A9D4N1K0</accession>